<dbReference type="SMART" id="SM00825">
    <property type="entry name" value="PKS_KS"/>
    <property type="match status" value="1"/>
</dbReference>
<evidence type="ECO:0000256" key="3">
    <source>
        <dbReference type="ARBA" id="ARBA00022553"/>
    </source>
</evidence>
<gene>
    <name evidence="9" type="ORF">ACFVZC_38185</name>
</gene>
<dbReference type="InterPro" id="IPR001242">
    <property type="entry name" value="Condensation_dom"/>
</dbReference>
<dbReference type="Gene3D" id="1.10.1240.100">
    <property type="match status" value="1"/>
</dbReference>
<dbReference type="InterPro" id="IPR045851">
    <property type="entry name" value="AMP-bd_C_sf"/>
</dbReference>
<keyword evidence="5" id="KW-0012">Acyltransferase</keyword>
<dbReference type="InterPro" id="IPR020845">
    <property type="entry name" value="AMP-binding_CS"/>
</dbReference>
<dbReference type="SUPFAM" id="SSF52777">
    <property type="entry name" value="CoA-dependent acyltransferases"/>
    <property type="match status" value="3"/>
</dbReference>
<dbReference type="SUPFAM" id="SSF47336">
    <property type="entry name" value="ACP-like"/>
    <property type="match status" value="1"/>
</dbReference>
<organism evidence="9 10">
    <name type="scientific">Streptomyces marokkonensis</name>
    <dbReference type="NCBI Taxonomy" id="324855"/>
    <lineage>
        <taxon>Bacteria</taxon>
        <taxon>Bacillati</taxon>
        <taxon>Actinomycetota</taxon>
        <taxon>Actinomycetes</taxon>
        <taxon>Kitasatosporales</taxon>
        <taxon>Streptomycetaceae</taxon>
        <taxon>Streptomyces</taxon>
    </lineage>
</organism>
<evidence type="ECO:0000259" key="7">
    <source>
        <dbReference type="PROSITE" id="PS50075"/>
    </source>
</evidence>
<dbReference type="InterPro" id="IPR036736">
    <property type="entry name" value="ACP-like_sf"/>
</dbReference>
<dbReference type="PROSITE" id="PS00455">
    <property type="entry name" value="AMP_BINDING"/>
    <property type="match status" value="1"/>
</dbReference>
<dbReference type="InterPro" id="IPR023213">
    <property type="entry name" value="CAT-like_dom_sf"/>
</dbReference>
<dbReference type="Gene3D" id="3.30.559.10">
    <property type="entry name" value="Chloramphenicol acetyltransferase-like domain"/>
    <property type="match status" value="1"/>
</dbReference>
<keyword evidence="4" id="KW-0808">Transferase</keyword>
<evidence type="ECO:0000256" key="6">
    <source>
        <dbReference type="SAM" id="MobiDB-lite"/>
    </source>
</evidence>
<dbReference type="SMART" id="SM00823">
    <property type="entry name" value="PKS_PP"/>
    <property type="match status" value="1"/>
</dbReference>
<evidence type="ECO:0000256" key="1">
    <source>
        <dbReference type="ARBA" id="ARBA00001957"/>
    </source>
</evidence>
<dbReference type="InterPro" id="IPR042099">
    <property type="entry name" value="ANL_N_sf"/>
</dbReference>
<dbReference type="InterPro" id="IPR020841">
    <property type="entry name" value="PKS_Beta-ketoAc_synthase_dom"/>
</dbReference>
<feature type="region of interest" description="Disordered" evidence="6">
    <location>
        <begin position="1313"/>
        <end position="1339"/>
    </location>
</feature>
<name>A0ABW6QIU1_9ACTN</name>
<dbReference type="InterPro" id="IPR025110">
    <property type="entry name" value="AMP-bd_C"/>
</dbReference>
<dbReference type="Gene3D" id="3.40.50.12780">
    <property type="entry name" value="N-terminal domain of ligase-like"/>
    <property type="match status" value="1"/>
</dbReference>
<dbReference type="Pfam" id="PF00550">
    <property type="entry name" value="PP-binding"/>
    <property type="match status" value="1"/>
</dbReference>
<evidence type="ECO:0000313" key="10">
    <source>
        <dbReference type="Proteomes" id="UP001601627"/>
    </source>
</evidence>
<dbReference type="Pfam" id="PF02801">
    <property type="entry name" value="Ketoacyl-synt_C"/>
    <property type="match status" value="1"/>
</dbReference>
<dbReference type="CDD" id="cd00833">
    <property type="entry name" value="PKS"/>
    <property type="match status" value="1"/>
</dbReference>
<dbReference type="Pfam" id="PF00668">
    <property type="entry name" value="Condensation"/>
    <property type="match status" value="2"/>
</dbReference>
<dbReference type="InterPro" id="IPR014030">
    <property type="entry name" value="Ketoacyl_synth_N"/>
</dbReference>
<dbReference type="RefSeq" id="WP_388242202.1">
    <property type="nucleotide sequence ID" value="NZ_JBHVZQ010000101.1"/>
</dbReference>
<accession>A0ABW6QIU1</accession>
<evidence type="ECO:0000256" key="5">
    <source>
        <dbReference type="ARBA" id="ARBA00023315"/>
    </source>
</evidence>
<dbReference type="Gene3D" id="3.30.559.30">
    <property type="entry name" value="Nonribosomal peptide synthetase, condensation domain"/>
    <property type="match status" value="2"/>
</dbReference>
<dbReference type="NCBIfam" id="TIGR01733">
    <property type="entry name" value="AA-adenyl-dom"/>
    <property type="match status" value="1"/>
</dbReference>
<evidence type="ECO:0000256" key="2">
    <source>
        <dbReference type="ARBA" id="ARBA00022450"/>
    </source>
</evidence>
<dbReference type="Proteomes" id="UP001601627">
    <property type="component" value="Unassembled WGS sequence"/>
</dbReference>
<dbReference type="PANTHER" id="PTHR45527">
    <property type="entry name" value="NONRIBOSOMAL PEPTIDE SYNTHETASE"/>
    <property type="match status" value="1"/>
</dbReference>
<proteinExistence type="predicted"/>
<feature type="domain" description="Carrier" evidence="7">
    <location>
        <begin position="1240"/>
        <end position="1315"/>
    </location>
</feature>
<dbReference type="InterPro" id="IPR018201">
    <property type="entry name" value="Ketoacyl_synth_AS"/>
</dbReference>
<dbReference type="InterPro" id="IPR009081">
    <property type="entry name" value="PP-bd_ACP"/>
</dbReference>
<dbReference type="Gene3D" id="3.30.300.30">
    <property type="match status" value="1"/>
</dbReference>
<comment type="caution">
    <text evidence="9">The sequence shown here is derived from an EMBL/GenBank/DDBJ whole genome shotgun (WGS) entry which is preliminary data.</text>
</comment>
<dbReference type="InterPro" id="IPR010071">
    <property type="entry name" value="AA_adenyl_dom"/>
</dbReference>
<feature type="domain" description="Ketosynthase family 3 (KS3)" evidence="8">
    <location>
        <begin position="1339"/>
        <end position="1766"/>
    </location>
</feature>
<feature type="non-terminal residue" evidence="9">
    <location>
        <position position="1"/>
    </location>
</feature>
<protein>
    <submittedName>
        <fullName evidence="9">Amino acid adenylation domain-containing protein</fullName>
    </submittedName>
</protein>
<dbReference type="SUPFAM" id="SSF56801">
    <property type="entry name" value="Acetyl-CoA synthetase-like"/>
    <property type="match status" value="1"/>
</dbReference>
<dbReference type="InterPro" id="IPR014031">
    <property type="entry name" value="Ketoacyl_synth_C"/>
</dbReference>
<evidence type="ECO:0000313" key="9">
    <source>
        <dbReference type="EMBL" id="MFF1279130.1"/>
    </source>
</evidence>
<evidence type="ECO:0000256" key="4">
    <source>
        <dbReference type="ARBA" id="ARBA00022679"/>
    </source>
</evidence>
<dbReference type="EMBL" id="JBHVZQ010000101">
    <property type="protein sequence ID" value="MFF1279130.1"/>
    <property type="molecule type" value="Genomic_DNA"/>
</dbReference>
<dbReference type="PROSITE" id="PS00606">
    <property type="entry name" value="KS3_1"/>
    <property type="match status" value="1"/>
</dbReference>
<dbReference type="Gene3D" id="3.40.47.10">
    <property type="match status" value="1"/>
</dbReference>
<dbReference type="Pfam" id="PF16197">
    <property type="entry name" value="KAsynt_C_assoc"/>
    <property type="match status" value="1"/>
</dbReference>
<dbReference type="PROSITE" id="PS52004">
    <property type="entry name" value="KS3_2"/>
    <property type="match status" value="1"/>
</dbReference>
<reference evidence="9 10" key="1">
    <citation type="submission" date="2024-09" db="EMBL/GenBank/DDBJ databases">
        <title>The Natural Products Discovery Center: Release of the First 8490 Sequenced Strains for Exploring Actinobacteria Biosynthetic Diversity.</title>
        <authorList>
            <person name="Kalkreuter E."/>
            <person name="Kautsar S.A."/>
            <person name="Yang D."/>
            <person name="Bader C.D."/>
            <person name="Teijaro C.N."/>
            <person name="Fluegel L."/>
            <person name="Davis C.M."/>
            <person name="Simpson J.R."/>
            <person name="Lauterbach L."/>
            <person name="Steele A.D."/>
            <person name="Gui C."/>
            <person name="Meng S."/>
            <person name="Li G."/>
            <person name="Viehrig K."/>
            <person name="Ye F."/>
            <person name="Su P."/>
            <person name="Kiefer A.F."/>
            <person name="Nichols A."/>
            <person name="Cepeda A.J."/>
            <person name="Yan W."/>
            <person name="Fan B."/>
            <person name="Jiang Y."/>
            <person name="Adhikari A."/>
            <person name="Zheng C.-J."/>
            <person name="Schuster L."/>
            <person name="Cowan T.M."/>
            <person name="Smanski M.J."/>
            <person name="Chevrette M.G."/>
            <person name="De Carvalho L.P.S."/>
            <person name="Shen B."/>
        </authorList>
    </citation>
    <scope>NUCLEOTIDE SEQUENCE [LARGE SCALE GENOMIC DNA]</scope>
    <source>
        <strain evidence="9 10">NPDC058328</strain>
    </source>
</reference>
<sequence length="1861" mass="202677">TSYRQWSGAVAEYARRRPEERTYWENLLADLDEAPVLRQDTGALVDTHITLDAACTAQLLGDCQRVHGTRVDEFLLAAFTLALADVTGRPVQHLMVEGHGREDIAPGFDVSRTLGWHTTLHPVRVETYDDTGRTLASVKDGMRAVPAKGLGHGPLCGYGGPLPRVCFNYLGRLDAATGPWQVTTEPSGDWSHPDNLLPYAVTATGMVSEGQLRFTLACRLPEPDARRLARAFEDRLTALVDTTARSTRTHLTKSDIDGLLPQEHLDRLQADRELDGVFAATSLQQGFIQHAVAQGDLDDAYRVQAVWDYGTALDPELFRAAWEQVQRDFAALRLRFDWQHEMVQVVDREAPLTWQYLDLSGHPDTAERDAAFQALLESDRATPYDLRASGLFRVYLVKQDAERFTCVLNTHHAILDGWSSPLLLRALHDAYLTLRDGRPVTPASDDYAAVQRGLRHSAHAHDAFWRAYVADAGDGCDLSGLLRPEARGTDLATHRRVLRQEQQTLPLPPELLMGLRSVAQGHGVTLNALLQYAWHKVLSCYGRAGTTVVGTVLAGRDLPVDGIETSVGLYLSTVPLIARHGTGADSAIEEVQRLQGDLHEIGRRSGVDLAALQAGGRRLFDSLFIYENYPAVTDERHERELRPRFRFRHQKRDYPLVVSVTEQDGHVTLVLDHAGELFAPGTARRLLADVATVLRTVADDPGVSPSDVVLNAPGTALRDEAEWNDSGTAEPAEPVIHRAFEAQAARTPTAPAVTHGGTTLTYAELNAAANRLARVARRRVPLAPEEPVLLLLDRGTDTVTGLLAVLKAGCAYVPLDPGYPDERIARIADGSGARLLLTHSRHRDRLTARFPGLTVLAVDAPETRAACAAERPDDLDLPVTGDSRAYVLYTSGTTGQPKGVMVEHRAFTTTMAALRRRHFPEAGPLHTYSLTNYVFDIFGLEYGLTLLSGGSMTVGDHPVTELDCSIYDFVQMTPSLLEMTLPALRGLQDTRLLVGGERLDRHLLRAALGRCPHVVNVYGPTETTIWSTSRAYTAADADGPLLVTIGRPLPNETAHVLDDRLRPLPPGAIGELFLGGAALARGYLGDPELTRDRFVDASAAGLGRLYRTGDLARRLNDGEIEFVGRADDQIKLRGHRIELGEVENALASFDAVRQSVVVVGSLDGSAGTPDSARSLIGYYVAEQALDEDALRDHLAALLPEYMRPAALVHLTELPLTYSGKLDVKALPAARRRTARHTPAAPSDDTERLIARLWQDVLGLDEVGVHDRFFDVGGNSVLLTKVHARLPEEIRRMVTLTDLFRLPTIASLAAHVTGRRAGDPARPEPAAHPAAPGRRDGGDSRDIAVIGMAGRFPDADDLEEFWHNLVTGHHSVVRPTRAELLTAGVPEREIDQPGYVRARSGLCDIRSFDAEFFGYSPREARTMDPQHRVFLECAWHALEDAHCDPAAYDGDIGVYAGAGHNDYAQEHVLPSLGETDLATRYQVMINNQVGFLCTKVAYRLGLTGPAVTVQTACSTSLVAVHQACTALLAGDCDMALAGGVSIGKLRVEGYVHQEGMVFSPDGTCRAFDADAQGTVEGQGVGIVVLKRLDRALADGDRVRAVIKATAINNDGRNKVGYTAPSQERQAAVIRRAHERAGIDPATIGYVEAHGTGTPLGDPIEVAALREVFTSGGTVPDRVALGSVKTNIGHLDVASGIAGLIKTVLCLEHRTLVPTLHHTRPNPRLELDGTPFHVVTETTPWTDGHPVRRAGVSSFGIGGTNAHAVLQEAPPAPTDPTGRRHERRAHTLFVVSAPAPDALARQSRALAGRVAAHPDIPLERLAYTLHTARHRFPYRRVVVTDGHQDLVERLTEPPREPVTHRRG</sequence>
<dbReference type="InterPro" id="IPR029058">
    <property type="entry name" value="AB_hydrolase_fold"/>
</dbReference>
<dbReference type="InterPro" id="IPR000873">
    <property type="entry name" value="AMP-dep_synth/lig_dom"/>
</dbReference>
<dbReference type="Pfam" id="PF00109">
    <property type="entry name" value="ketoacyl-synt"/>
    <property type="match status" value="1"/>
</dbReference>
<keyword evidence="3" id="KW-0597">Phosphoprotein</keyword>
<keyword evidence="2" id="KW-0596">Phosphopantetheine</keyword>
<dbReference type="Pfam" id="PF13193">
    <property type="entry name" value="AMP-binding_C"/>
    <property type="match status" value="1"/>
</dbReference>
<dbReference type="InterPro" id="IPR020806">
    <property type="entry name" value="PKS_PP-bd"/>
</dbReference>
<dbReference type="SUPFAM" id="SSF53901">
    <property type="entry name" value="Thiolase-like"/>
    <property type="match status" value="1"/>
</dbReference>
<dbReference type="Gene3D" id="3.40.50.1820">
    <property type="entry name" value="alpha/beta hydrolase"/>
    <property type="match status" value="1"/>
</dbReference>
<dbReference type="InterPro" id="IPR032821">
    <property type="entry name" value="PKS_assoc"/>
</dbReference>
<evidence type="ECO:0000259" key="8">
    <source>
        <dbReference type="PROSITE" id="PS52004"/>
    </source>
</evidence>
<dbReference type="Pfam" id="PF00501">
    <property type="entry name" value="AMP-binding"/>
    <property type="match status" value="1"/>
</dbReference>
<dbReference type="PANTHER" id="PTHR45527:SF1">
    <property type="entry name" value="FATTY ACID SYNTHASE"/>
    <property type="match status" value="1"/>
</dbReference>
<comment type="cofactor">
    <cofactor evidence="1">
        <name>pantetheine 4'-phosphate</name>
        <dbReference type="ChEBI" id="CHEBI:47942"/>
    </cofactor>
</comment>
<keyword evidence="10" id="KW-1185">Reference proteome</keyword>
<feature type="non-terminal residue" evidence="9">
    <location>
        <position position="1861"/>
    </location>
</feature>
<dbReference type="PROSITE" id="PS50075">
    <property type="entry name" value="CARRIER"/>
    <property type="match status" value="1"/>
</dbReference>
<dbReference type="InterPro" id="IPR016039">
    <property type="entry name" value="Thiolase-like"/>
</dbReference>
<dbReference type="CDD" id="cd05930">
    <property type="entry name" value="A_NRPS"/>
    <property type="match status" value="1"/>
</dbReference>